<sequence length="262" mass="30317">MKTIFSIFVCIAVLVTGSMAEERSKPFAHKVIFSETPDIGEKWHGGIRMNDFLIWEGYWNINNWLMADLVAAGLPNLLRAQGGTMTDNFRIFTLKSRPFSAQVKGHPYTAGVGLKTYSSKSQFGDSTMLLMDSEDKSTALFITQGYQWNRHSFNLFTSISSHQNQDQSTFFIIPAYSVAINERWSFSFEYYMTNTRFIPMKSLQFAKDSDKLDFDNRDRDLYSFIFFGFQYKRTHLRIDLSLASHYTFQYVKLPLLGLGWAF</sequence>
<proteinExistence type="predicted"/>
<name>A0A1F7F385_UNCRA</name>
<evidence type="ECO:0000256" key="1">
    <source>
        <dbReference type="SAM" id="SignalP"/>
    </source>
</evidence>
<organism evidence="2 3">
    <name type="scientific">Candidatus Raymondbacteria bacterium RIFOXYD12_FULL_49_13</name>
    <dbReference type="NCBI Taxonomy" id="1817890"/>
    <lineage>
        <taxon>Bacteria</taxon>
        <taxon>Raymondiibacteriota</taxon>
    </lineage>
</organism>
<evidence type="ECO:0000313" key="2">
    <source>
        <dbReference type="EMBL" id="OGK01130.1"/>
    </source>
</evidence>
<feature type="chain" id="PRO_5009528384" description="Outer membrane protein beta-barrel domain-containing protein" evidence="1">
    <location>
        <begin position="21"/>
        <end position="262"/>
    </location>
</feature>
<feature type="signal peptide" evidence="1">
    <location>
        <begin position="1"/>
        <end position="20"/>
    </location>
</feature>
<gene>
    <name evidence="2" type="ORF">A2519_20425</name>
</gene>
<accession>A0A1F7F385</accession>
<protein>
    <recommendedName>
        <fullName evidence="4">Outer membrane protein beta-barrel domain-containing protein</fullName>
    </recommendedName>
</protein>
<evidence type="ECO:0008006" key="4">
    <source>
        <dbReference type="Google" id="ProtNLM"/>
    </source>
</evidence>
<reference evidence="2 3" key="1">
    <citation type="journal article" date="2016" name="Nat. Commun.">
        <title>Thousands of microbial genomes shed light on interconnected biogeochemical processes in an aquifer system.</title>
        <authorList>
            <person name="Anantharaman K."/>
            <person name="Brown C.T."/>
            <person name="Hug L.A."/>
            <person name="Sharon I."/>
            <person name="Castelle C.J."/>
            <person name="Probst A.J."/>
            <person name="Thomas B.C."/>
            <person name="Singh A."/>
            <person name="Wilkins M.J."/>
            <person name="Karaoz U."/>
            <person name="Brodie E.L."/>
            <person name="Williams K.H."/>
            <person name="Hubbard S.S."/>
            <person name="Banfield J.F."/>
        </authorList>
    </citation>
    <scope>NUCLEOTIDE SEQUENCE [LARGE SCALE GENOMIC DNA]</scope>
</reference>
<keyword evidence="1" id="KW-0732">Signal</keyword>
<dbReference type="EMBL" id="MFYX01000132">
    <property type="protein sequence ID" value="OGK01130.1"/>
    <property type="molecule type" value="Genomic_DNA"/>
</dbReference>
<evidence type="ECO:0000313" key="3">
    <source>
        <dbReference type="Proteomes" id="UP000179243"/>
    </source>
</evidence>
<dbReference type="AlphaFoldDB" id="A0A1F7F385"/>
<comment type="caution">
    <text evidence="2">The sequence shown here is derived from an EMBL/GenBank/DDBJ whole genome shotgun (WGS) entry which is preliminary data.</text>
</comment>
<dbReference type="Proteomes" id="UP000179243">
    <property type="component" value="Unassembled WGS sequence"/>
</dbReference>